<organism evidence="1 2">
    <name type="scientific">Streptomyces orinoci</name>
    <name type="common">Streptoverticillium orinoci</name>
    <dbReference type="NCBI Taxonomy" id="67339"/>
    <lineage>
        <taxon>Bacteria</taxon>
        <taxon>Bacillati</taxon>
        <taxon>Actinomycetota</taxon>
        <taxon>Actinomycetes</taxon>
        <taxon>Kitasatosporales</taxon>
        <taxon>Streptomycetaceae</taxon>
        <taxon>Streptomyces</taxon>
    </lineage>
</organism>
<dbReference type="RefSeq" id="WP_241561154.1">
    <property type="nucleotide sequence ID" value="NZ_JBFAUK010000012.1"/>
</dbReference>
<gene>
    <name evidence="1" type="ORF">AB0L16_17345</name>
</gene>
<dbReference type="EMBL" id="JBFAUK010000012">
    <property type="protein sequence ID" value="MEV5508223.1"/>
    <property type="molecule type" value="Genomic_DNA"/>
</dbReference>
<keyword evidence="2" id="KW-1185">Reference proteome</keyword>
<sequence length="282" mass="30621">MKRIYQDRKGNVFLQRFPASPAASLRRSVQRQLVLAAGWPGGMMVPVIEIPQYDGRPLAHRPELLEEPLFWAGHLSSCARSEDTARLLFGADYEAAEAFHHELTERMEWPVFTVPLAAGHRLHVVYRLHTDDPGVEYFLHHPCWEEALLLARDDGHFMGPGLAWPELLAAADNGLPGGSTPHSHSRLLLLFPALGDAAISGSGVHRLAAALSALTLAESPDELATALLEDQGPTGPSNWTVANGVRVDDGAHSYRNPANTFALASQDQTRVSGALMAPAAVR</sequence>
<evidence type="ECO:0000313" key="2">
    <source>
        <dbReference type="Proteomes" id="UP001552594"/>
    </source>
</evidence>
<reference evidence="1 2" key="1">
    <citation type="submission" date="2024-06" db="EMBL/GenBank/DDBJ databases">
        <title>The Natural Products Discovery Center: Release of the First 8490 Sequenced Strains for Exploring Actinobacteria Biosynthetic Diversity.</title>
        <authorList>
            <person name="Kalkreuter E."/>
            <person name="Kautsar S.A."/>
            <person name="Yang D."/>
            <person name="Bader C.D."/>
            <person name="Teijaro C.N."/>
            <person name="Fluegel L."/>
            <person name="Davis C.M."/>
            <person name="Simpson J.R."/>
            <person name="Lauterbach L."/>
            <person name="Steele A.D."/>
            <person name="Gui C."/>
            <person name="Meng S."/>
            <person name="Li G."/>
            <person name="Viehrig K."/>
            <person name="Ye F."/>
            <person name="Su P."/>
            <person name="Kiefer A.F."/>
            <person name="Nichols A."/>
            <person name="Cepeda A.J."/>
            <person name="Yan W."/>
            <person name="Fan B."/>
            <person name="Jiang Y."/>
            <person name="Adhikari A."/>
            <person name="Zheng C.-J."/>
            <person name="Schuster L."/>
            <person name="Cowan T.M."/>
            <person name="Smanski M.J."/>
            <person name="Chevrette M.G."/>
            <person name="De Carvalho L.P.S."/>
            <person name="Shen B."/>
        </authorList>
    </citation>
    <scope>NUCLEOTIDE SEQUENCE [LARGE SCALE GENOMIC DNA]</scope>
    <source>
        <strain evidence="1 2">NPDC052347</strain>
    </source>
</reference>
<comment type="caution">
    <text evidence="1">The sequence shown here is derived from an EMBL/GenBank/DDBJ whole genome shotgun (WGS) entry which is preliminary data.</text>
</comment>
<dbReference type="Proteomes" id="UP001552594">
    <property type="component" value="Unassembled WGS sequence"/>
</dbReference>
<protein>
    <submittedName>
        <fullName evidence="1">Uncharacterized protein</fullName>
    </submittedName>
</protein>
<proteinExistence type="predicted"/>
<evidence type="ECO:0000313" key="1">
    <source>
        <dbReference type="EMBL" id="MEV5508223.1"/>
    </source>
</evidence>
<accession>A0ABV3JZB1</accession>
<name>A0ABV3JZB1_STRON</name>